<keyword evidence="3" id="KW-0378">Hydrolase</keyword>
<evidence type="ECO:0000256" key="5">
    <source>
        <dbReference type="SAM" id="SignalP"/>
    </source>
</evidence>
<dbReference type="Proteomes" id="UP001329430">
    <property type="component" value="Chromosome 3"/>
</dbReference>
<dbReference type="EMBL" id="JAVRBK010000003">
    <property type="protein sequence ID" value="KAK5647000.1"/>
    <property type="molecule type" value="Genomic_DNA"/>
</dbReference>
<dbReference type="InterPro" id="IPR019819">
    <property type="entry name" value="Carboxylesterase_B_CS"/>
</dbReference>
<feature type="signal peptide" evidence="5">
    <location>
        <begin position="1"/>
        <end position="19"/>
    </location>
</feature>
<dbReference type="Gene3D" id="3.40.50.1820">
    <property type="entry name" value="alpha/beta hydrolase"/>
    <property type="match status" value="1"/>
</dbReference>
<keyword evidence="8" id="KW-1185">Reference proteome</keyword>
<comment type="caution">
    <text evidence="7">The sequence shown here is derived from an EMBL/GenBank/DDBJ whole genome shotgun (WGS) entry which is preliminary data.</text>
</comment>
<feature type="domain" description="Carboxylesterase type B" evidence="6">
    <location>
        <begin position="24"/>
        <end position="581"/>
    </location>
</feature>
<protein>
    <recommendedName>
        <fullName evidence="6">Carboxylesterase type B domain-containing protein</fullName>
    </recommendedName>
</protein>
<evidence type="ECO:0000256" key="2">
    <source>
        <dbReference type="ARBA" id="ARBA00022487"/>
    </source>
</evidence>
<gene>
    <name evidence="7" type="ORF">RI129_005464</name>
</gene>
<dbReference type="Pfam" id="PF00135">
    <property type="entry name" value="COesterase"/>
    <property type="match status" value="1"/>
</dbReference>
<organism evidence="7 8">
    <name type="scientific">Pyrocoelia pectoralis</name>
    <dbReference type="NCBI Taxonomy" id="417401"/>
    <lineage>
        <taxon>Eukaryota</taxon>
        <taxon>Metazoa</taxon>
        <taxon>Ecdysozoa</taxon>
        <taxon>Arthropoda</taxon>
        <taxon>Hexapoda</taxon>
        <taxon>Insecta</taxon>
        <taxon>Pterygota</taxon>
        <taxon>Neoptera</taxon>
        <taxon>Endopterygota</taxon>
        <taxon>Coleoptera</taxon>
        <taxon>Polyphaga</taxon>
        <taxon>Elateriformia</taxon>
        <taxon>Elateroidea</taxon>
        <taxon>Lampyridae</taxon>
        <taxon>Lampyrinae</taxon>
        <taxon>Pyrocoelia</taxon>
    </lineage>
</organism>
<name>A0AAN7ZHJ0_9COLE</name>
<evidence type="ECO:0000256" key="3">
    <source>
        <dbReference type="ARBA" id="ARBA00022801"/>
    </source>
</evidence>
<dbReference type="InterPro" id="IPR002018">
    <property type="entry name" value="CarbesteraseB"/>
</dbReference>
<dbReference type="GO" id="GO:0052689">
    <property type="term" value="F:carboxylic ester hydrolase activity"/>
    <property type="evidence" value="ECO:0007669"/>
    <property type="project" value="UniProtKB-KW"/>
</dbReference>
<proteinExistence type="inferred from homology"/>
<keyword evidence="2" id="KW-0719">Serine esterase</keyword>
<evidence type="ECO:0000256" key="4">
    <source>
        <dbReference type="ARBA" id="ARBA00023180"/>
    </source>
</evidence>
<accession>A0AAN7ZHJ0</accession>
<dbReference type="InterPro" id="IPR029058">
    <property type="entry name" value="AB_hydrolase_fold"/>
</dbReference>
<keyword evidence="4" id="KW-0325">Glycoprotein</keyword>
<reference evidence="7 8" key="1">
    <citation type="journal article" date="2024" name="Insects">
        <title>An Improved Chromosome-Level Genome Assembly of the Firefly Pyrocoelia pectoralis.</title>
        <authorList>
            <person name="Fu X."/>
            <person name="Meyer-Rochow V.B."/>
            <person name="Ballantyne L."/>
            <person name="Zhu X."/>
        </authorList>
    </citation>
    <scope>NUCLEOTIDE SEQUENCE [LARGE SCALE GENOMIC DNA]</scope>
    <source>
        <strain evidence="7">XCY_ONT2</strain>
    </source>
</reference>
<dbReference type="PANTHER" id="PTHR43142">
    <property type="entry name" value="CARBOXYLIC ESTER HYDROLASE"/>
    <property type="match status" value="1"/>
</dbReference>
<keyword evidence="5" id="KW-0732">Signal</keyword>
<dbReference type="SUPFAM" id="SSF53474">
    <property type="entry name" value="alpha/beta-Hydrolases"/>
    <property type="match status" value="1"/>
</dbReference>
<evidence type="ECO:0000256" key="1">
    <source>
        <dbReference type="ARBA" id="ARBA00005964"/>
    </source>
</evidence>
<evidence type="ECO:0000313" key="8">
    <source>
        <dbReference type="Proteomes" id="UP001329430"/>
    </source>
</evidence>
<comment type="similarity">
    <text evidence="1">Belongs to the type-B carboxylesterase/lipase family.</text>
</comment>
<feature type="chain" id="PRO_5042916298" description="Carboxylesterase type B domain-containing protein" evidence="5">
    <location>
        <begin position="20"/>
        <end position="605"/>
    </location>
</feature>
<evidence type="ECO:0000259" key="6">
    <source>
        <dbReference type="Pfam" id="PF00135"/>
    </source>
</evidence>
<dbReference type="PROSITE" id="PS00941">
    <property type="entry name" value="CARBOXYLESTERASE_B_2"/>
    <property type="match status" value="1"/>
</dbReference>
<sequence>MVTTHLFAVLTLHFSAVLAVLGSAEVTIKHGILKGTVRVTEKQKSFNAFTGIPYAKPPVNELRFKVGIKYPINLFKKHLLKPSTPSDPWNGIFDATNPHSRCLQSYTYLKNYTVIGSEDCLYLNVYTPQVIPTLLQYCVISSNLQIKPENKFAVMVFIHGGAFVTGSAMDYDPNLLIDHDVVLVTINYRLGPLGFFSSGSIDVLGNDGLKDQALAIKWVKNNIDAFGGDPDRITLFGQGAGGISAHLHMISPMSKGLINGVIAQSGTALALNSLMPYFLSIRMSNFLAQRVDCPTEEEIEDMMRCMMTKDGREIIEASSTLVEWDIEPITTFKPVMEPDHKNAFLSADPIDIVLSGKADNVPFMTGITRNEGDFRTGQLFKEPKLVDEFNKNFKDHLSLVLNYKEIATPKLHKTATKGITAFYFKNKKLDESRRKSFSKAYMDAMYLVSANYASDLHSMNFKHPVYYYVFGYKGSESHCNLLEDNLKDNYGVCHSDDLLYLFNSKELFSELVRHESDSEVAELMTKLWTNFAKYGNPTPKSDQDLVTWQPYSAHERKCYVINGGNDVKVVSDCYKERTEFWRNIDLNERTTTLRRDRSKKIKDEL</sequence>
<evidence type="ECO:0000313" key="7">
    <source>
        <dbReference type="EMBL" id="KAK5647000.1"/>
    </source>
</evidence>
<dbReference type="AlphaFoldDB" id="A0AAN7ZHJ0"/>
<dbReference type="PANTHER" id="PTHR43142:SF1">
    <property type="entry name" value="CARBOXYLIC ESTER HYDROLASE"/>
    <property type="match status" value="1"/>
</dbReference>